<organism evidence="2 3">
    <name type="scientific">Ilex paraguariensis</name>
    <name type="common">yerba mate</name>
    <dbReference type="NCBI Taxonomy" id="185542"/>
    <lineage>
        <taxon>Eukaryota</taxon>
        <taxon>Viridiplantae</taxon>
        <taxon>Streptophyta</taxon>
        <taxon>Embryophyta</taxon>
        <taxon>Tracheophyta</taxon>
        <taxon>Spermatophyta</taxon>
        <taxon>Magnoliopsida</taxon>
        <taxon>eudicotyledons</taxon>
        <taxon>Gunneridae</taxon>
        <taxon>Pentapetalae</taxon>
        <taxon>asterids</taxon>
        <taxon>campanulids</taxon>
        <taxon>Aquifoliales</taxon>
        <taxon>Aquifoliaceae</taxon>
        <taxon>Ilex</taxon>
    </lineage>
</organism>
<comment type="caution">
    <text evidence="2">The sequence shown here is derived from an EMBL/GenBank/DDBJ whole genome shotgun (WGS) entry which is preliminary data.</text>
</comment>
<sequence>MPLPSFTNLVPKALSHELFSRSIPGDSSQQLVFIAQRHPFANSTGRTKQDNSPP</sequence>
<reference evidence="2 3" key="1">
    <citation type="submission" date="2024-02" db="EMBL/GenBank/DDBJ databases">
        <authorList>
            <person name="Vignale AGUSTIN F."/>
            <person name="Sosa J E."/>
            <person name="Modenutti C."/>
        </authorList>
    </citation>
    <scope>NUCLEOTIDE SEQUENCE [LARGE SCALE GENOMIC DNA]</scope>
</reference>
<dbReference type="EMBL" id="CAUOFW020004147">
    <property type="protein sequence ID" value="CAK9164039.1"/>
    <property type="molecule type" value="Genomic_DNA"/>
</dbReference>
<name>A0ABC8UJU5_9AQUA</name>
<accession>A0ABC8UJU5</accession>
<evidence type="ECO:0000313" key="3">
    <source>
        <dbReference type="Proteomes" id="UP001642360"/>
    </source>
</evidence>
<proteinExistence type="predicted"/>
<protein>
    <submittedName>
        <fullName evidence="2">Uncharacterized protein</fullName>
    </submittedName>
</protein>
<evidence type="ECO:0000313" key="1">
    <source>
        <dbReference type="EMBL" id="CAK9164039.1"/>
    </source>
</evidence>
<evidence type="ECO:0000313" key="2">
    <source>
        <dbReference type="EMBL" id="CAK9181322.1"/>
    </source>
</evidence>
<feature type="non-terminal residue" evidence="2">
    <location>
        <position position="54"/>
    </location>
</feature>
<dbReference type="Proteomes" id="UP001642360">
    <property type="component" value="Unassembled WGS sequence"/>
</dbReference>
<dbReference type="AlphaFoldDB" id="A0ABC8UJU5"/>
<keyword evidence="3" id="KW-1185">Reference proteome</keyword>
<gene>
    <name evidence="1" type="ORF">ILEXP_LOCUS33118</name>
    <name evidence="2" type="ORF">ILEXP_LOCUS51373</name>
</gene>
<dbReference type="EMBL" id="CAUOFW020007989">
    <property type="protein sequence ID" value="CAK9181322.1"/>
    <property type="molecule type" value="Genomic_DNA"/>
</dbReference>